<keyword evidence="1" id="KW-0813">Transport</keyword>
<evidence type="ECO:0000256" key="8">
    <source>
        <dbReference type="ARBA" id="ARBA00023136"/>
    </source>
</evidence>
<feature type="transmembrane region" description="Helical" evidence="9">
    <location>
        <begin position="76"/>
        <end position="95"/>
    </location>
</feature>
<evidence type="ECO:0000256" key="3">
    <source>
        <dbReference type="ARBA" id="ARBA00022630"/>
    </source>
</evidence>
<keyword evidence="11" id="KW-1185">Reference proteome</keyword>
<keyword evidence="5 9" id="KW-0812">Transmembrane</keyword>
<dbReference type="Pfam" id="PF03116">
    <property type="entry name" value="NQR2_RnfD_RnfE"/>
    <property type="match status" value="1"/>
</dbReference>
<protein>
    <submittedName>
        <fullName evidence="10">Electron transport complex subunit RsxD</fullName>
    </submittedName>
</protein>
<evidence type="ECO:0000256" key="2">
    <source>
        <dbReference type="ARBA" id="ARBA00022553"/>
    </source>
</evidence>
<proteinExistence type="predicted"/>
<keyword evidence="2" id="KW-0597">Phosphoprotein</keyword>
<evidence type="ECO:0000256" key="5">
    <source>
        <dbReference type="ARBA" id="ARBA00022692"/>
    </source>
</evidence>
<keyword evidence="4" id="KW-0288">FMN</keyword>
<evidence type="ECO:0000313" key="10">
    <source>
        <dbReference type="EMBL" id="MVB12115.1"/>
    </source>
</evidence>
<evidence type="ECO:0000313" key="11">
    <source>
        <dbReference type="Proteomes" id="UP000469440"/>
    </source>
</evidence>
<organism evidence="10 11">
    <name type="scientific">Caproicibacter fermentans</name>
    <dbReference type="NCBI Taxonomy" id="2576756"/>
    <lineage>
        <taxon>Bacteria</taxon>
        <taxon>Bacillati</taxon>
        <taxon>Bacillota</taxon>
        <taxon>Clostridia</taxon>
        <taxon>Eubacteriales</taxon>
        <taxon>Acutalibacteraceae</taxon>
        <taxon>Caproicibacter</taxon>
    </lineage>
</organism>
<feature type="transmembrane region" description="Helical" evidence="9">
    <location>
        <begin position="189"/>
        <end position="207"/>
    </location>
</feature>
<evidence type="ECO:0000256" key="1">
    <source>
        <dbReference type="ARBA" id="ARBA00022448"/>
    </source>
</evidence>
<keyword evidence="3" id="KW-0285">Flavoprotein</keyword>
<dbReference type="PANTHER" id="PTHR30578:SF0">
    <property type="entry name" value="ION-TRANSLOCATING OXIDOREDUCTASE COMPLEX SUBUNIT D"/>
    <property type="match status" value="1"/>
</dbReference>
<gene>
    <name evidence="10" type="primary">rsxD_1</name>
    <name evidence="10" type="ORF">CAFE_28470</name>
</gene>
<keyword evidence="8 9" id="KW-0472">Membrane</keyword>
<comment type="caution">
    <text evidence="10">The sequence shown here is derived from an EMBL/GenBank/DDBJ whole genome shotgun (WGS) entry which is preliminary data.</text>
</comment>
<evidence type="ECO:0000256" key="6">
    <source>
        <dbReference type="ARBA" id="ARBA00022967"/>
    </source>
</evidence>
<evidence type="ECO:0000256" key="9">
    <source>
        <dbReference type="SAM" id="Phobius"/>
    </source>
</evidence>
<feature type="transmembrane region" description="Helical" evidence="9">
    <location>
        <begin position="270"/>
        <end position="290"/>
    </location>
</feature>
<dbReference type="EMBL" id="VWXL01000084">
    <property type="protein sequence ID" value="MVB12115.1"/>
    <property type="molecule type" value="Genomic_DNA"/>
</dbReference>
<dbReference type="GO" id="GO:0055085">
    <property type="term" value="P:transmembrane transport"/>
    <property type="evidence" value="ECO:0007669"/>
    <property type="project" value="InterPro"/>
</dbReference>
<dbReference type="Proteomes" id="UP000469440">
    <property type="component" value="Unassembled WGS sequence"/>
</dbReference>
<feature type="transmembrane region" description="Helical" evidence="9">
    <location>
        <begin position="44"/>
        <end position="64"/>
    </location>
</feature>
<feature type="transmembrane region" description="Helical" evidence="9">
    <location>
        <begin position="296"/>
        <end position="315"/>
    </location>
</feature>
<evidence type="ECO:0000256" key="7">
    <source>
        <dbReference type="ARBA" id="ARBA00022989"/>
    </source>
</evidence>
<feature type="transmembrane region" description="Helical" evidence="9">
    <location>
        <begin position="214"/>
        <end position="233"/>
    </location>
</feature>
<dbReference type="PANTHER" id="PTHR30578">
    <property type="entry name" value="ELECTRON TRANSPORT COMPLEX PROTEIN RNFD"/>
    <property type="match status" value="1"/>
</dbReference>
<dbReference type="OrthoDB" id="9776359at2"/>
<dbReference type="AlphaFoldDB" id="A0A6N8I2I9"/>
<dbReference type="RefSeq" id="WP_066647040.1">
    <property type="nucleotide sequence ID" value="NZ_VWXL01000084.1"/>
</dbReference>
<dbReference type="GO" id="GO:0005886">
    <property type="term" value="C:plasma membrane"/>
    <property type="evidence" value="ECO:0007669"/>
    <property type="project" value="TreeGrafter"/>
</dbReference>
<accession>A0A6N8I2I9</accession>
<keyword evidence="7 9" id="KW-1133">Transmembrane helix</keyword>
<sequence>MTLTNAASPYVKSEFTVFSMMSRMLLALLALLIIPVVNYGLRPLVVAGASMLTALICRILFCLVRRKSISISEISVLVTGLMVPMLLPLNTPLWLPCAASAFAVLVVREPFGGFGRNPFNPAAAGVAFASLCWPKQVFSYFDPAEQAAFPLFGAGSFSTAQSPAAVLKQGFKPDILPLNMLWGNFPGPLGSTAVLVIGACGVLLFLSRSAKPETTVCFLGTAALIAAMFPRILCSPLTSVKYELLSGSLFFVSVFMVTDPVTAPRTFSGRCLYGAFAGAAAMAFRWFGAYEQGACFALLIANAAAPLMDSAVFWFRGWEGKPS</sequence>
<feature type="transmembrane region" description="Helical" evidence="9">
    <location>
        <begin position="20"/>
        <end position="38"/>
    </location>
</feature>
<name>A0A6N8I2I9_9FIRM</name>
<dbReference type="InterPro" id="IPR004338">
    <property type="entry name" value="NqrB/RnfD"/>
</dbReference>
<reference evidence="10 11" key="1">
    <citation type="submission" date="2019-09" db="EMBL/GenBank/DDBJ databases">
        <title>Genome sequence of Clostridium sp. EA1.</title>
        <authorList>
            <person name="Poehlein A."/>
            <person name="Bengelsdorf F.R."/>
            <person name="Daniel R."/>
        </authorList>
    </citation>
    <scope>NUCLEOTIDE SEQUENCE [LARGE SCALE GENOMIC DNA]</scope>
    <source>
        <strain evidence="10 11">EA1</strain>
    </source>
</reference>
<evidence type="ECO:0000256" key="4">
    <source>
        <dbReference type="ARBA" id="ARBA00022643"/>
    </source>
</evidence>
<keyword evidence="6" id="KW-1278">Translocase</keyword>